<evidence type="ECO:0000313" key="4">
    <source>
        <dbReference type="EMBL" id="GID79484.1"/>
    </source>
</evidence>
<dbReference type="NCBIfam" id="TIGR00254">
    <property type="entry name" value="GGDEF"/>
    <property type="match status" value="1"/>
</dbReference>
<evidence type="ECO:0000259" key="3">
    <source>
        <dbReference type="PROSITE" id="PS50887"/>
    </source>
</evidence>
<proteinExistence type="predicted"/>
<comment type="caution">
    <text evidence="4">The sequence shown here is derived from an EMBL/GenBank/DDBJ whole genome shotgun (WGS) entry which is preliminary data.</text>
</comment>
<dbReference type="SMART" id="SM00052">
    <property type="entry name" value="EAL"/>
    <property type="match status" value="1"/>
</dbReference>
<keyword evidence="1" id="KW-1133">Transmembrane helix</keyword>
<dbReference type="Gene3D" id="3.30.70.270">
    <property type="match status" value="1"/>
</dbReference>
<accession>A0ABQ3YHJ0</accession>
<dbReference type="Pfam" id="PF00563">
    <property type="entry name" value="EAL"/>
    <property type="match status" value="1"/>
</dbReference>
<feature type="transmembrane region" description="Helical" evidence="1">
    <location>
        <begin position="235"/>
        <end position="256"/>
    </location>
</feature>
<sequence>MLLAAALIMGAAQLFGLTVTSVAAGVIALGACAGVAYGVHLHRPDRPVAWRLLAAAAGCAGLGLLSSAGPERLNVVGVLHPATFFLAFAGLALLPRRDASGGRSGGISETGIIVCTGALLAWVMLYDPYVHDRNAATSLETLVYPFADVLLLGMALRLFAVQERLSRPHLLVLAGVLVFVVADVRLFLVTVTGSGFGPGPSLTAWGLAYALIAAAGLHPAMGAARPATRARAGSLKLMVVHLVLVLTGPAATAYALIRDYQEEELDAVDIGVPVTFTALIAVLLVIRMTLTARLAGRQASAMRHMALHDALTGLPNRRLLTSEVPATGALVLLDLDGFKDVNDRLGHALGDELLVAVAGRLRPLLLPGELLARTGGDEFALVVPCDDADEVMARVGDVLAALRVPFDVRGHSLHVTGSAGILLLTPDAGTAELLSDAGLALYAAKAAGKDRAVMFDPRLRQEQIDRVRMVERLRAGLANDEFTVHYQPIVDLRDGRIAAVEALARWIPPGSDPIGPDCFIPAAEDSGLIIELGERVLRRACADAAAWHRGHGVALTVNVSPRQLADPAFAAKARRAVADSGLPARALTLEITEGVLVNAGTQADQALSHLATLRGDGIRVAIDDFGTGYSSLAYLRDLPIDTLKIDKSFMPADPADLRQKALVRAVVDLARSLDLTTVAEGVETPHHADLLRELGCDRGQGYLFARPAPAARVTALLAADQAAAATLAG</sequence>
<dbReference type="PROSITE" id="PS50887">
    <property type="entry name" value="GGDEF"/>
    <property type="match status" value="1"/>
</dbReference>
<dbReference type="SMART" id="SM00267">
    <property type="entry name" value="GGDEF"/>
    <property type="match status" value="1"/>
</dbReference>
<dbReference type="InterPro" id="IPR001633">
    <property type="entry name" value="EAL_dom"/>
</dbReference>
<feature type="transmembrane region" description="Helical" evidence="1">
    <location>
        <begin position="171"/>
        <end position="196"/>
    </location>
</feature>
<dbReference type="Proteomes" id="UP000609879">
    <property type="component" value="Unassembled WGS sequence"/>
</dbReference>
<dbReference type="CDD" id="cd01949">
    <property type="entry name" value="GGDEF"/>
    <property type="match status" value="1"/>
</dbReference>
<gene>
    <name evidence="4" type="ORF">Ade02nite_81250</name>
</gene>
<feature type="domain" description="GGDEF" evidence="3">
    <location>
        <begin position="326"/>
        <end position="457"/>
    </location>
</feature>
<evidence type="ECO:0000259" key="2">
    <source>
        <dbReference type="PROSITE" id="PS50883"/>
    </source>
</evidence>
<organism evidence="4 5">
    <name type="scientific">Paractinoplanes deccanensis</name>
    <dbReference type="NCBI Taxonomy" id="113561"/>
    <lineage>
        <taxon>Bacteria</taxon>
        <taxon>Bacillati</taxon>
        <taxon>Actinomycetota</taxon>
        <taxon>Actinomycetes</taxon>
        <taxon>Micromonosporales</taxon>
        <taxon>Micromonosporaceae</taxon>
        <taxon>Paractinoplanes</taxon>
    </lineage>
</organism>
<dbReference type="Gene3D" id="3.20.20.450">
    <property type="entry name" value="EAL domain"/>
    <property type="match status" value="1"/>
</dbReference>
<keyword evidence="1" id="KW-0472">Membrane</keyword>
<reference evidence="4 5" key="1">
    <citation type="submission" date="2021-01" db="EMBL/GenBank/DDBJ databases">
        <title>Whole genome shotgun sequence of Actinoplanes deccanensis NBRC 13994.</title>
        <authorList>
            <person name="Komaki H."/>
            <person name="Tamura T."/>
        </authorList>
    </citation>
    <scope>NUCLEOTIDE SEQUENCE [LARGE SCALE GENOMIC DNA]</scope>
    <source>
        <strain evidence="4 5">NBRC 13994</strain>
    </source>
</reference>
<dbReference type="SUPFAM" id="SSF141868">
    <property type="entry name" value="EAL domain-like"/>
    <property type="match status" value="1"/>
</dbReference>
<dbReference type="PROSITE" id="PS50883">
    <property type="entry name" value="EAL"/>
    <property type="match status" value="1"/>
</dbReference>
<protein>
    <recommendedName>
        <fullName evidence="6">EAL domain-containing protein</fullName>
    </recommendedName>
</protein>
<evidence type="ECO:0000313" key="5">
    <source>
        <dbReference type="Proteomes" id="UP000609879"/>
    </source>
</evidence>
<dbReference type="InterPro" id="IPR000160">
    <property type="entry name" value="GGDEF_dom"/>
</dbReference>
<keyword evidence="5" id="KW-1185">Reference proteome</keyword>
<feature type="transmembrane region" description="Helical" evidence="1">
    <location>
        <begin position="75"/>
        <end position="94"/>
    </location>
</feature>
<feature type="transmembrane region" description="Helical" evidence="1">
    <location>
        <begin position="202"/>
        <end position="223"/>
    </location>
</feature>
<dbReference type="InterPro" id="IPR050706">
    <property type="entry name" value="Cyclic-di-GMP_PDE-like"/>
</dbReference>
<feature type="domain" description="EAL" evidence="2">
    <location>
        <begin position="466"/>
        <end position="721"/>
    </location>
</feature>
<name>A0ABQ3YHJ0_9ACTN</name>
<dbReference type="PANTHER" id="PTHR33121">
    <property type="entry name" value="CYCLIC DI-GMP PHOSPHODIESTERASE PDEF"/>
    <property type="match status" value="1"/>
</dbReference>
<dbReference type="PANTHER" id="PTHR33121:SF70">
    <property type="entry name" value="SIGNALING PROTEIN YKOW"/>
    <property type="match status" value="1"/>
</dbReference>
<dbReference type="CDD" id="cd01948">
    <property type="entry name" value="EAL"/>
    <property type="match status" value="1"/>
</dbReference>
<dbReference type="InterPro" id="IPR043128">
    <property type="entry name" value="Rev_trsase/Diguanyl_cyclase"/>
</dbReference>
<dbReference type="Pfam" id="PF00990">
    <property type="entry name" value="GGDEF"/>
    <property type="match status" value="1"/>
</dbReference>
<evidence type="ECO:0008006" key="6">
    <source>
        <dbReference type="Google" id="ProtNLM"/>
    </source>
</evidence>
<feature type="transmembrane region" description="Helical" evidence="1">
    <location>
        <begin position="22"/>
        <end position="41"/>
    </location>
</feature>
<feature type="transmembrane region" description="Helical" evidence="1">
    <location>
        <begin position="48"/>
        <end position="69"/>
    </location>
</feature>
<dbReference type="SUPFAM" id="SSF55073">
    <property type="entry name" value="Nucleotide cyclase"/>
    <property type="match status" value="1"/>
</dbReference>
<feature type="transmembrane region" description="Helical" evidence="1">
    <location>
        <begin position="106"/>
        <end position="126"/>
    </location>
</feature>
<dbReference type="InterPro" id="IPR035919">
    <property type="entry name" value="EAL_sf"/>
</dbReference>
<keyword evidence="1" id="KW-0812">Transmembrane</keyword>
<dbReference type="InterPro" id="IPR029787">
    <property type="entry name" value="Nucleotide_cyclase"/>
</dbReference>
<evidence type="ECO:0000256" key="1">
    <source>
        <dbReference type="SAM" id="Phobius"/>
    </source>
</evidence>
<feature type="transmembrane region" description="Helical" evidence="1">
    <location>
        <begin position="142"/>
        <end position="159"/>
    </location>
</feature>
<dbReference type="EMBL" id="BOMI01000171">
    <property type="protein sequence ID" value="GID79484.1"/>
    <property type="molecule type" value="Genomic_DNA"/>
</dbReference>